<dbReference type="Proteomes" id="UP000544107">
    <property type="component" value="Unassembled WGS sequence"/>
</dbReference>
<feature type="transmembrane region" description="Helical" evidence="6">
    <location>
        <begin position="38"/>
        <end position="60"/>
    </location>
</feature>
<accession>A0A1Q9A9E6</accession>
<feature type="transmembrane region" description="Helical" evidence="6">
    <location>
        <begin position="160"/>
        <end position="179"/>
    </location>
</feature>
<evidence type="ECO:0000256" key="3">
    <source>
        <dbReference type="ARBA" id="ARBA00022692"/>
    </source>
</evidence>
<feature type="transmembrane region" description="Helical" evidence="6">
    <location>
        <begin position="80"/>
        <end position="101"/>
    </location>
</feature>
<evidence type="ECO:0000313" key="8">
    <source>
        <dbReference type="EMBL" id="OLP51503.1"/>
    </source>
</evidence>
<evidence type="ECO:0000256" key="2">
    <source>
        <dbReference type="ARBA" id="ARBA00022475"/>
    </source>
</evidence>
<evidence type="ECO:0000313" key="10">
    <source>
        <dbReference type="Proteomes" id="UP000544107"/>
    </source>
</evidence>
<dbReference type="AlphaFoldDB" id="A0A1Q9A9E6"/>
<dbReference type="InterPro" id="IPR022791">
    <property type="entry name" value="L-PG_synthase/AglD"/>
</dbReference>
<evidence type="ECO:0000256" key="1">
    <source>
        <dbReference type="ARBA" id="ARBA00004651"/>
    </source>
</evidence>
<dbReference type="RefSeq" id="WP_075613194.1">
    <property type="nucleotide sequence ID" value="NZ_JACIED010000006.1"/>
</dbReference>
<keyword evidence="3 6" id="KW-0812">Transmembrane</keyword>
<keyword evidence="9" id="KW-1185">Reference proteome</keyword>
<keyword evidence="4 6" id="KW-1133">Transmembrane helix</keyword>
<feature type="transmembrane region" description="Helical" evidence="6">
    <location>
        <begin position="233"/>
        <end position="254"/>
    </location>
</feature>
<evidence type="ECO:0000313" key="7">
    <source>
        <dbReference type="EMBL" id="MBB4009873.1"/>
    </source>
</evidence>
<name>A0A1Q9A9E6_9HYPH</name>
<dbReference type="GO" id="GO:0005886">
    <property type="term" value="C:plasma membrane"/>
    <property type="evidence" value="ECO:0007669"/>
    <property type="project" value="UniProtKB-SubCell"/>
</dbReference>
<evidence type="ECO:0000256" key="5">
    <source>
        <dbReference type="ARBA" id="ARBA00023136"/>
    </source>
</evidence>
<dbReference type="Proteomes" id="UP000185598">
    <property type="component" value="Unassembled WGS sequence"/>
</dbReference>
<organism evidence="8 9">
    <name type="scientific">Allorhizobium taibaishanense</name>
    <dbReference type="NCBI Taxonomy" id="887144"/>
    <lineage>
        <taxon>Bacteria</taxon>
        <taxon>Pseudomonadati</taxon>
        <taxon>Pseudomonadota</taxon>
        <taxon>Alphaproteobacteria</taxon>
        <taxon>Hyphomicrobiales</taxon>
        <taxon>Rhizobiaceae</taxon>
        <taxon>Rhizobium/Agrobacterium group</taxon>
        <taxon>Allorhizobium</taxon>
    </lineage>
</organism>
<feature type="transmembrane region" description="Helical" evidence="6">
    <location>
        <begin position="122"/>
        <end position="145"/>
    </location>
</feature>
<sequence>MKKKILLNGLFLIATAIALWLSYRALSKFSVDDIKTSLTAIPLSGFALSLFFCALSYLCLSGFDYLGVRYAGCRLSWRKAAVASFVSLSIGHNVGLAALSSGAVRYRYYRRWGLKNEEIAKVILFCGATVGIGLIGLAGICLALFPESAAKIGGMGDTAARWIGVACIIALALYLAAAARIRGEIRIYKWRFSLPTWQIAIAQVAVGIANFTAVAACLFWLTKSSAGFFETTTAYVMANLSALVAHVPGGLGVMEATISFIMGKDASIGALIAFRVVYFFIPLALGLPIFAASEWFGSRAKNKSNARNDRQLHAEAART</sequence>
<dbReference type="EMBL" id="MKIN01000019">
    <property type="protein sequence ID" value="OLP51503.1"/>
    <property type="molecule type" value="Genomic_DNA"/>
</dbReference>
<evidence type="ECO:0000256" key="6">
    <source>
        <dbReference type="SAM" id="Phobius"/>
    </source>
</evidence>
<dbReference type="EMBL" id="JACIED010000006">
    <property type="protein sequence ID" value="MBB4009873.1"/>
    <property type="molecule type" value="Genomic_DNA"/>
</dbReference>
<dbReference type="Pfam" id="PF03706">
    <property type="entry name" value="LPG_synthase_TM"/>
    <property type="match status" value="1"/>
</dbReference>
<dbReference type="STRING" id="887144.BJF91_15780"/>
<feature type="transmembrane region" description="Helical" evidence="6">
    <location>
        <begin position="6"/>
        <end position="26"/>
    </location>
</feature>
<evidence type="ECO:0000256" key="4">
    <source>
        <dbReference type="ARBA" id="ARBA00022989"/>
    </source>
</evidence>
<protein>
    <submittedName>
        <fullName evidence="8">Uncharacterized protein</fullName>
    </submittedName>
</protein>
<reference evidence="7 10" key="2">
    <citation type="submission" date="2020-08" db="EMBL/GenBank/DDBJ databases">
        <title>Genomic Encyclopedia of Type Strains, Phase IV (KMG-IV): sequencing the most valuable type-strain genomes for metagenomic binning, comparative biology and taxonomic classification.</title>
        <authorList>
            <person name="Goeker M."/>
        </authorList>
    </citation>
    <scope>NUCLEOTIDE SEQUENCE [LARGE SCALE GENOMIC DNA]</scope>
    <source>
        <strain evidence="7 10">DSM 100021</strain>
    </source>
</reference>
<feature type="transmembrane region" description="Helical" evidence="6">
    <location>
        <begin position="200"/>
        <end position="221"/>
    </location>
</feature>
<keyword evidence="5 6" id="KW-0472">Membrane</keyword>
<evidence type="ECO:0000313" key="9">
    <source>
        <dbReference type="Proteomes" id="UP000185598"/>
    </source>
</evidence>
<gene>
    <name evidence="8" type="ORF">BJF91_15780</name>
    <name evidence="7" type="ORF">GGQ71_004170</name>
</gene>
<reference evidence="8 9" key="1">
    <citation type="submission" date="2016-09" db="EMBL/GenBank/DDBJ databases">
        <title>Rhizobium oryziradicis sp. nov., isolated from the root of rice.</title>
        <authorList>
            <person name="Zhao J."/>
            <person name="Zhang X."/>
        </authorList>
    </citation>
    <scope>NUCLEOTIDE SEQUENCE [LARGE SCALE GENOMIC DNA]</scope>
    <source>
        <strain evidence="8 9">14971</strain>
    </source>
</reference>
<comment type="caution">
    <text evidence="8">The sequence shown here is derived from an EMBL/GenBank/DDBJ whole genome shotgun (WGS) entry which is preliminary data.</text>
</comment>
<proteinExistence type="predicted"/>
<feature type="transmembrane region" description="Helical" evidence="6">
    <location>
        <begin position="266"/>
        <end position="291"/>
    </location>
</feature>
<keyword evidence="2" id="KW-1003">Cell membrane</keyword>
<comment type="subcellular location">
    <subcellularLocation>
        <location evidence="1">Cell membrane</location>
        <topology evidence="1">Multi-pass membrane protein</topology>
    </subcellularLocation>
</comment>
<dbReference type="OrthoDB" id="145485at2"/>